<organism evidence="2 3">
    <name type="scientific">Geodermatophilus tzadiensis</name>
    <dbReference type="NCBI Taxonomy" id="1137988"/>
    <lineage>
        <taxon>Bacteria</taxon>
        <taxon>Bacillati</taxon>
        <taxon>Actinomycetota</taxon>
        <taxon>Actinomycetes</taxon>
        <taxon>Geodermatophilales</taxon>
        <taxon>Geodermatophilaceae</taxon>
        <taxon>Geodermatophilus</taxon>
    </lineage>
</organism>
<feature type="compositionally biased region" description="Low complexity" evidence="1">
    <location>
        <begin position="70"/>
        <end position="85"/>
    </location>
</feature>
<name>A0A2T0T104_9ACTN</name>
<protein>
    <submittedName>
        <fullName evidence="2">Uncharacterized protein</fullName>
    </submittedName>
</protein>
<comment type="caution">
    <text evidence="2">The sequence shown here is derived from an EMBL/GenBank/DDBJ whole genome shotgun (WGS) entry which is preliminary data.</text>
</comment>
<dbReference type="OrthoDB" id="5180418at2"/>
<feature type="region of interest" description="Disordered" evidence="1">
    <location>
        <begin position="58"/>
        <end position="89"/>
    </location>
</feature>
<gene>
    <name evidence="2" type="ORF">LY71_12115</name>
</gene>
<dbReference type="RefSeq" id="WP_146146204.1">
    <property type="nucleotide sequence ID" value="NZ_PVTG01000021.1"/>
</dbReference>
<evidence type="ECO:0000313" key="3">
    <source>
        <dbReference type="Proteomes" id="UP000239210"/>
    </source>
</evidence>
<feature type="region of interest" description="Disordered" evidence="1">
    <location>
        <begin position="373"/>
        <end position="405"/>
    </location>
</feature>
<feature type="compositionally biased region" description="Low complexity" evidence="1">
    <location>
        <begin position="390"/>
        <end position="405"/>
    </location>
</feature>
<accession>A0A2T0T104</accession>
<dbReference type="EMBL" id="PVTG01000021">
    <property type="protein sequence ID" value="PRY39346.1"/>
    <property type="molecule type" value="Genomic_DNA"/>
</dbReference>
<evidence type="ECO:0000313" key="2">
    <source>
        <dbReference type="EMBL" id="PRY39346.1"/>
    </source>
</evidence>
<evidence type="ECO:0000256" key="1">
    <source>
        <dbReference type="SAM" id="MobiDB-lite"/>
    </source>
</evidence>
<sequence length="418" mass="44654">MTVVDIAAVRGRVAERVAGRDDEDVAVRVFVGEDGALHVDVTSRHPLTYYSQGVTLRPDGRIETDAPDDGSTSSGARGTEAGTATGDDEAVELVVREVEDAARELRRRQMASRDLARPDEQPAVAAEDLAVACEMWQGGRDSGSSRLRGAAHVLAGVRHYFSAPFITAQERQARVSLPDLRAGIDLLRAVNAADHLDANGWNARVGLPVRGFAGRGLAAKPEQDPQIERQLRTGSIEMPLWGVSLSPAVAKGFGTRFLFELAGPFPAAPTWVASGVKAEEEELVTGGRYRVLGQEQRGETTHVRLRWIGASGDRVGSDDLLLDVLSTVPGVVGSSLTRSAGAERLELRLGAEDSATVTRARDADEVRVVRYWPPTPGRGATGDDPNSQWAATRAASRTTTEEATVEATVAAVRRGRNG</sequence>
<reference evidence="2 3" key="1">
    <citation type="submission" date="2018-03" db="EMBL/GenBank/DDBJ databases">
        <title>Genomic Encyclopedia of Archaeal and Bacterial Type Strains, Phase II (KMG-II): from individual species to whole genera.</title>
        <authorList>
            <person name="Goeker M."/>
        </authorList>
    </citation>
    <scope>NUCLEOTIDE SEQUENCE [LARGE SCALE GENOMIC DNA]</scope>
    <source>
        <strain evidence="2 3">DSM 45416</strain>
    </source>
</reference>
<dbReference type="AlphaFoldDB" id="A0A2T0T104"/>
<proteinExistence type="predicted"/>
<dbReference type="Proteomes" id="UP000239210">
    <property type="component" value="Unassembled WGS sequence"/>
</dbReference>
<keyword evidence="3" id="KW-1185">Reference proteome</keyword>